<dbReference type="GO" id="GO:0003824">
    <property type="term" value="F:catalytic activity"/>
    <property type="evidence" value="ECO:0007669"/>
    <property type="project" value="InterPro"/>
</dbReference>
<gene>
    <name evidence="2" type="ORF">Dsin_024431</name>
</gene>
<dbReference type="Pfam" id="PF03372">
    <property type="entry name" value="Exo_endo_phos"/>
    <property type="match status" value="1"/>
</dbReference>
<dbReference type="InterPro" id="IPR036691">
    <property type="entry name" value="Endo/exonu/phosph_ase_sf"/>
</dbReference>
<evidence type="ECO:0000259" key="1">
    <source>
        <dbReference type="Pfam" id="PF03372"/>
    </source>
</evidence>
<dbReference type="PANTHER" id="PTHR35218">
    <property type="entry name" value="RNASE H DOMAIN-CONTAINING PROTEIN"/>
    <property type="match status" value="1"/>
</dbReference>
<dbReference type="InterPro" id="IPR005135">
    <property type="entry name" value="Endo/exonuclease/phosphatase"/>
</dbReference>
<feature type="domain" description="Endonuclease/exonuclease/phosphatase" evidence="1">
    <location>
        <begin position="4"/>
        <end position="153"/>
    </location>
</feature>
<dbReference type="SUPFAM" id="SSF56219">
    <property type="entry name" value="DNase I-like"/>
    <property type="match status" value="1"/>
</dbReference>
<accession>A0AAD9ZU70</accession>
<dbReference type="PANTHER" id="PTHR35218:SF7">
    <property type="entry name" value="ENDONUCLEASE_EXONUCLEASE_PHOSPHATASE"/>
    <property type="match status" value="1"/>
</dbReference>
<organism evidence="2 3">
    <name type="scientific">Dipteronia sinensis</name>
    <dbReference type="NCBI Taxonomy" id="43782"/>
    <lineage>
        <taxon>Eukaryota</taxon>
        <taxon>Viridiplantae</taxon>
        <taxon>Streptophyta</taxon>
        <taxon>Embryophyta</taxon>
        <taxon>Tracheophyta</taxon>
        <taxon>Spermatophyta</taxon>
        <taxon>Magnoliopsida</taxon>
        <taxon>eudicotyledons</taxon>
        <taxon>Gunneridae</taxon>
        <taxon>Pentapetalae</taxon>
        <taxon>rosids</taxon>
        <taxon>malvids</taxon>
        <taxon>Sapindales</taxon>
        <taxon>Sapindaceae</taxon>
        <taxon>Hippocastanoideae</taxon>
        <taxon>Acereae</taxon>
        <taxon>Dipteronia</taxon>
    </lineage>
</organism>
<dbReference type="EMBL" id="JANJYJ010000008">
    <property type="protein sequence ID" value="KAK3193121.1"/>
    <property type="molecule type" value="Genomic_DNA"/>
</dbReference>
<sequence>MLVMTWNVRGLGNREKRRLVRSLVSKYRPVVFFIQETKLSSTDNGVLRSLGGSLLSTRVWVDDVRSVGGLVTLWDEELFLAKAYISNQRCIILMGELLKFKKDVVFCNVYTANMESERQELWEFLEISRNSFTMPWILGGDFNRVLDSSERKGGGGNVTSMKNFGSFISKMEVINIPLRGISFT</sequence>
<protein>
    <recommendedName>
        <fullName evidence="1">Endonuclease/exonuclease/phosphatase domain-containing protein</fullName>
    </recommendedName>
</protein>
<evidence type="ECO:0000313" key="3">
    <source>
        <dbReference type="Proteomes" id="UP001281410"/>
    </source>
</evidence>
<dbReference type="Proteomes" id="UP001281410">
    <property type="component" value="Unassembled WGS sequence"/>
</dbReference>
<comment type="caution">
    <text evidence="2">The sequence shown here is derived from an EMBL/GenBank/DDBJ whole genome shotgun (WGS) entry which is preliminary data.</text>
</comment>
<proteinExistence type="predicted"/>
<reference evidence="2" key="1">
    <citation type="journal article" date="2023" name="Plant J.">
        <title>Genome sequences and population genomics provide insights into the demographic history, inbreeding, and mutation load of two 'living fossil' tree species of Dipteronia.</title>
        <authorList>
            <person name="Feng Y."/>
            <person name="Comes H.P."/>
            <person name="Chen J."/>
            <person name="Zhu S."/>
            <person name="Lu R."/>
            <person name="Zhang X."/>
            <person name="Li P."/>
            <person name="Qiu J."/>
            <person name="Olsen K.M."/>
            <person name="Qiu Y."/>
        </authorList>
    </citation>
    <scope>NUCLEOTIDE SEQUENCE</scope>
    <source>
        <strain evidence="2">NBL</strain>
    </source>
</reference>
<evidence type="ECO:0000313" key="2">
    <source>
        <dbReference type="EMBL" id="KAK3193121.1"/>
    </source>
</evidence>
<dbReference type="Gene3D" id="3.60.10.10">
    <property type="entry name" value="Endonuclease/exonuclease/phosphatase"/>
    <property type="match status" value="1"/>
</dbReference>
<keyword evidence="3" id="KW-1185">Reference proteome</keyword>
<name>A0AAD9ZU70_9ROSI</name>
<dbReference type="AlphaFoldDB" id="A0AAD9ZU70"/>